<dbReference type="EMBL" id="JAVDPW010000004">
    <property type="protein sequence ID" value="MDR6290079.1"/>
    <property type="molecule type" value="Genomic_DNA"/>
</dbReference>
<evidence type="ECO:0000313" key="2">
    <source>
        <dbReference type="EMBL" id="MDR6290079.1"/>
    </source>
</evidence>
<name>A0ABU1JN86_9PROT</name>
<protein>
    <submittedName>
        <fullName evidence="2">Uncharacterized protein</fullName>
    </submittedName>
</protein>
<evidence type="ECO:0000256" key="1">
    <source>
        <dbReference type="SAM" id="MobiDB-lite"/>
    </source>
</evidence>
<accession>A0ABU1JN86</accession>
<proteinExistence type="predicted"/>
<keyword evidence="3" id="KW-1185">Reference proteome</keyword>
<feature type="region of interest" description="Disordered" evidence="1">
    <location>
        <begin position="1"/>
        <end position="23"/>
    </location>
</feature>
<reference evidence="2 3" key="1">
    <citation type="submission" date="2023-07" db="EMBL/GenBank/DDBJ databases">
        <title>Sorghum-associated microbial communities from plants grown in Nebraska, USA.</title>
        <authorList>
            <person name="Schachtman D."/>
        </authorList>
    </citation>
    <scope>NUCLEOTIDE SEQUENCE [LARGE SCALE GENOMIC DNA]</scope>
    <source>
        <strain evidence="2 3">584</strain>
    </source>
</reference>
<organism evidence="2 3">
    <name type="scientific">Inquilinus ginsengisoli</name>
    <dbReference type="NCBI Taxonomy" id="363840"/>
    <lineage>
        <taxon>Bacteria</taxon>
        <taxon>Pseudomonadati</taxon>
        <taxon>Pseudomonadota</taxon>
        <taxon>Alphaproteobacteria</taxon>
        <taxon>Rhodospirillales</taxon>
        <taxon>Rhodospirillaceae</taxon>
        <taxon>Inquilinus</taxon>
    </lineage>
</organism>
<sequence>MREIQTLFPSRSGGHRFGAGQPDARDHWIVARIDTRQGLSAQAPGVVPGATFSTFSTDQPTGMEDDMADSIRWFNGSGRFGPSRVRP</sequence>
<evidence type="ECO:0000313" key="3">
    <source>
        <dbReference type="Proteomes" id="UP001262410"/>
    </source>
</evidence>
<comment type="caution">
    <text evidence="2">The sequence shown here is derived from an EMBL/GenBank/DDBJ whole genome shotgun (WGS) entry which is preliminary data.</text>
</comment>
<dbReference type="Proteomes" id="UP001262410">
    <property type="component" value="Unassembled WGS sequence"/>
</dbReference>
<dbReference type="RefSeq" id="WP_309794526.1">
    <property type="nucleotide sequence ID" value="NZ_JAVDPW010000004.1"/>
</dbReference>
<gene>
    <name evidence="2" type="ORF">E9232_002600</name>
</gene>